<evidence type="ECO:0000256" key="7">
    <source>
        <dbReference type="ARBA" id="ARBA00023136"/>
    </source>
</evidence>
<feature type="transmembrane region" description="Helical" evidence="8">
    <location>
        <begin position="315"/>
        <end position="330"/>
    </location>
</feature>
<evidence type="ECO:0000256" key="6">
    <source>
        <dbReference type="ARBA" id="ARBA00022989"/>
    </source>
</evidence>
<dbReference type="GO" id="GO:0009847">
    <property type="term" value="P:spore germination"/>
    <property type="evidence" value="ECO:0007669"/>
    <property type="project" value="InterPro"/>
</dbReference>
<evidence type="ECO:0000256" key="4">
    <source>
        <dbReference type="ARBA" id="ARBA00022544"/>
    </source>
</evidence>
<feature type="transmembrane region" description="Helical" evidence="8">
    <location>
        <begin position="191"/>
        <end position="212"/>
    </location>
</feature>
<feature type="transmembrane region" description="Helical" evidence="8">
    <location>
        <begin position="342"/>
        <end position="361"/>
    </location>
</feature>
<name>A0A9X3WIZ2_9BACI</name>
<evidence type="ECO:0000256" key="3">
    <source>
        <dbReference type="ARBA" id="ARBA00022448"/>
    </source>
</evidence>
<evidence type="ECO:0000313" key="10">
    <source>
        <dbReference type="Proteomes" id="UP001145072"/>
    </source>
</evidence>
<evidence type="ECO:0000256" key="5">
    <source>
        <dbReference type="ARBA" id="ARBA00022692"/>
    </source>
</evidence>
<dbReference type="EMBL" id="JAMQJZ010000002">
    <property type="protein sequence ID" value="MDC3419463.1"/>
    <property type="molecule type" value="Genomic_DNA"/>
</dbReference>
<keyword evidence="3" id="KW-0813">Transport</keyword>
<keyword evidence="4" id="KW-0309">Germination</keyword>
<dbReference type="RefSeq" id="WP_259869713.1">
    <property type="nucleotide sequence ID" value="NZ_JAMQJZ010000002.1"/>
</dbReference>
<keyword evidence="5 8" id="KW-0812">Transmembrane</keyword>
<dbReference type="GO" id="GO:0016020">
    <property type="term" value="C:membrane"/>
    <property type="evidence" value="ECO:0007669"/>
    <property type="project" value="UniProtKB-SubCell"/>
</dbReference>
<dbReference type="Proteomes" id="UP001145072">
    <property type="component" value="Unassembled WGS sequence"/>
</dbReference>
<dbReference type="Gene3D" id="1.20.1740.10">
    <property type="entry name" value="Amino acid/polyamine transporter I"/>
    <property type="match status" value="1"/>
</dbReference>
<dbReference type="InterPro" id="IPR004761">
    <property type="entry name" value="Spore_GerAB"/>
</dbReference>
<accession>A0A9X3WIZ2</accession>
<reference evidence="9" key="1">
    <citation type="submission" date="2022-06" db="EMBL/GenBank/DDBJ databases">
        <title>Aquibacillus sp. a new bacterium isolated from soil saline samples.</title>
        <authorList>
            <person name="Galisteo C."/>
            <person name="De La Haba R."/>
            <person name="Sanchez-Porro C."/>
            <person name="Ventosa A."/>
        </authorList>
    </citation>
    <scope>NUCLEOTIDE SEQUENCE</scope>
    <source>
        <strain evidence="9">JCM 12387</strain>
    </source>
</reference>
<feature type="transmembrane region" description="Helical" evidence="8">
    <location>
        <begin position="89"/>
        <end position="111"/>
    </location>
</feature>
<feature type="transmembrane region" description="Helical" evidence="8">
    <location>
        <begin position="224"/>
        <end position="247"/>
    </location>
</feature>
<gene>
    <name evidence="9" type="ORF">NC661_03685</name>
</gene>
<dbReference type="PANTHER" id="PTHR34975:SF2">
    <property type="entry name" value="SPORE GERMINATION PROTEIN A2"/>
    <property type="match status" value="1"/>
</dbReference>
<keyword evidence="7 8" id="KW-0472">Membrane</keyword>
<feature type="transmembrane region" description="Helical" evidence="8">
    <location>
        <begin position="279"/>
        <end position="303"/>
    </location>
</feature>
<comment type="similarity">
    <text evidence="2">Belongs to the amino acid-polyamine-organocation (APC) superfamily. Spore germination protein (SGP) (TC 2.A.3.9) family.</text>
</comment>
<organism evidence="9 10">
    <name type="scientific">Aquibacillus koreensis</name>
    <dbReference type="NCBI Taxonomy" id="279446"/>
    <lineage>
        <taxon>Bacteria</taxon>
        <taxon>Bacillati</taxon>
        <taxon>Bacillota</taxon>
        <taxon>Bacilli</taxon>
        <taxon>Bacillales</taxon>
        <taxon>Bacillaceae</taxon>
        <taxon>Aquibacillus</taxon>
    </lineage>
</organism>
<dbReference type="NCBIfam" id="TIGR00912">
    <property type="entry name" value="2A0309"/>
    <property type="match status" value="1"/>
</dbReference>
<comment type="subcellular location">
    <subcellularLocation>
        <location evidence="1">Membrane</location>
        <topology evidence="1">Multi-pass membrane protein</topology>
    </subcellularLocation>
</comment>
<evidence type="ECO:0000256" key="2">
    <source>
        <dbReference type="ARBA" id="ARBA00007998"/>
    </source>
</evidence>
<dbReference type="Pfam" id="PF03845">
    <property type="entry name" value="Spore_permease"/>
    <property type="match status" value="1"/>
</dbReference>
<keyword evidence="10" id="KW-1185">Reference proteome</keyword>
<feature type="transmembrane region" description="Helical" evidence="8">
    <location>
        <begin position="152"/>
        <end position="171"/>
    </location>
</feature>
<feature type="transmembrane region" description="Helical" evidence="8">
    <location>
        <begin position="12"/>
        <end position="33"/>
    </location>
</feature>
<keyword evidence="6 8" id="KW-1133">Transmembrane helix</keyword>
<feature type="transmembrane region" description="Helical" evidence="8">
    <location>
        <begin position="45"/>
        <end position="68"/>
    </location>
</feature>
<comment type="caution">
    <text evidence="9">The sequence shown here is derived from an EMBL/GenBank/DDBJ whole genome shotgun (WGS) entry which is preliminary data.</text>
</comment>
<dbReference type="AlphaFoldDB" id="A0A9X3WIZ2"/>
<proteinExistence type="inferred from homology"/>
<evidence type="ECO:0000256" key="8">
    <source>
        <dbReference type="SAM" id="Phobius"/>
    </source>
</evidence>
<sequence length="368" mass="40757">MNKLKQSNETIQDLDIMIAIPSVVIAIGFLYMPRVLAEPTIGLDAIYTILLGGVITILLTWLGVSLAIHFPGQSFVTYASKLVSKPIAVALALLFALHGILITCFEVRAIAEISHLYLFNRTPIEVIGLAFLLVVIYAVAGSRVAIFRLNALFFPVILVAIFILAVFSLGFTDATNAYPFFQTDLNGYSFATLRSISTIGGFGVFGYVLFYVSLIRSPKKTPKMAMYGVILVILLHLIIFTMTLLVFGNITTSNLMFPVIELARAIELPGGFFNRFDSLFFVVWTMAIFNTTVMTYDLAVIVFQSVFKNAKKEKLVFLLAPIIFFISGLPKNTYELDYSGRMLSYFGITLATGVTLLLFVLHKVRGVK</sequence>
<evidence type="ECO:0000256" key="1">
    <source>
        <dbReference type="ARBA" id="ARBA00004141"/>
    </source>
</evidence>
<dbReference type="PANTHER" id="PTHR34975">
    <property type="entry name" value="SPORE GERMINATION PROTEIN A2"/>
    <property type="match status" value="1"/>
</dbReference>
<protein>
    <submittedName>
        <fullName evidence="9">Spore germination protein</fullName>
    </submittedName>
</protein>
<evidence type="ECO:0000313" key="9">
    <source>
        <dbReference type="EMBL" id="MDC3419463.1"/>
    </source>
</evidence>
<feature type="transmembrane region" description="Helical" evidence="8">
    <location>
        <begin position="123"/>
        <end position="140"/>
    </location>
</feature>